<accession>A0A6L2N9R3</accession>
<name>A0A6L2N9R3_TANCI</name>
<proteinExistence type="predicted"/>
<evidence type="ECO:0000313" key="1">
    <source>
        <dbReference type="EMBL" id="GEU82329.1"/>
    </source>
</evidence>
<gene>
    <name evidence="1" type="ORF">Tci_054307</name>
</gene>
<protein>
    <submittedName>
        <fullName evidence="1">Uncharacterized protein</fullName>
    </submittedName>
</protein>
<sequence length="171" mass="19400">MILESVEHGLLICPTVEENGVTRTKKYAKLSAAEKIQADCYMKATNINLKGVRHMVRQCIQRKRPRNASWYKDQAMLAEAQEARQTLDEEQLAFLTDPRVPDGEAVQTIILNNVAFQTEDLDTYDPDCDDISNAKAVLKANISVTFHIFRSFPTSLNSQFIFSLIRVSFKS</sequence>
<dbReference type="AlphaFoldDB" id="A0A6L2N9R3"/>
<dbReference type="EMBL" id="BKCJ010008458">
    <property type="protein sequence ID" value="GEU82329.1"/>
    <property type="molecule type" value="Genomic_DNA"/>
</dbReference>
<comment type="caution">
    <text evidence="1">The sequence shown here is derived from an EMBL/GenBank/DDBJ whole genome shotgun (WGS) entry which is preliminary data.</text>
</comment>
<reference evidence="1" key="1">
    <citation type="journal article" date="2019" name="Sci. Rep.">
        <title>Draft genome of Tanacetum cinerariifolium, the natural source of mosquito coil.</title>
        <authorList>
            <person name="Yamashiro T."/>
            <person name="Shiraishi A."/>
            <person name="Satake H."/>
            <person name="Nakayama K."/>
        </authorList>
    </citation>
    <scope>NUCLEOTIDE SEQUENCE</scope>
</reference>
<organism evidence="1">
    <name type="scientific">Tanacetum cinerariifolium</name>
    <name type="common">Dalmatian daisy</name>
    <name type="synonym">Chrysanthemum cinerariifolium</name>
    <dbReference type="NCBI Taxonomy" id="118510"/>
    <lineage>
        <taxon>Eukaryota</taxon>
        <taxon>Viridiplantae</taxon>
        <taxon>Streptophyta</taxon>
        <taxon>Embryophyta</taxon>
        <taxon>Tracheophyta</taxon>
        <taxon>Spermatophyta</taxon>
        <taxon>Magnoliopsida</taxon>
        <taxon>eudicotyledons</taxon>
        <taxon>Gunneridae</taxon>
        <taxon>Pentapetalae</taxon>
        <taxon>asterids</taxon>
        <taxon>campanulids</taxon>
        <taxon>Asterales</taxon>
        <taxon>Asteraceae</taxon>
        <taxon>Asteroideae</taxon>
        <taxon>Anthemideae</taxon>
        <taxon>Anthemidinae</taxon>
        <taxon>Tanacetum</taxon>
    </lineage>
</organism>